<name>A0ABW3FDY2_9HYPH</name>
<dbReference type="Proteomes" id="UP001597101">
    <property type="component" value="Unassembled WGS sequence"/>
</dbReference>
<evidence type="ECO:0000313" key="1">
    <source>
        <dbReference type="EMBL" id="MFD0916405.1"/>
    </source>
</evidence>
<reference evidence="2" key="1">
    <citation type="journal article" date="2019" name="Int. J. Syst. Evol. Microbiol.">
        <title>The Global Catalogue of Microorganisms (GCM) 10K type strain sequencing project: providing services to taxonomists for standard genome sequencing and annotation.</title>
        <authorList>
            <consortium name="The Broad Institute Genomics Platform"/>
            <consortium name="The Broad Institute Genome Sequencing Center for Infectious Disease"/>
            <person name="Wu L."/>
            <person name="Ma J."/>
        </authorList>
    </citation>
    <scope>NUCLEOTIDE SEQUENCE [LARGE SCALE GENOMIC DNA]</scope>
    <source>
        <strain evidence="2">CCUG 60023</strain>
    </source>
</reference>
<sequence length="429" mass="50247">MKRLEESELIFGRMMRIEEPHLIERYNVALKGFGLKPTKQKSFRIDMTGFSPEVADELDDRDYLDPNQINRRFIILSPEQQSLPVVHTAFSNTGQLMHEFFEHNAKAINALTIKDVVYGEIDDPVLEARDIEDLLSIEQVNFKVYTGTNLADQATELRLLIDRLKKEEQAWADDELLTEMVDLAKVTGDIRTNELVPTETVFLHKAFWSSHFGGVYIFIDPDQTTVIGNPEAPGFRRSRPWQVAYIDARDQETIYRFLVETGRLELPRGSWMERSGWLDLRLETLITVLAYHAEPEGDHKTSDRRWIKNWVTRNSELVEKEGTLPFLMWAERQLENWAQIDLSEIDPRGRFILSRAKPAHPDQWLVNRLISDQVRFDWLSRYIFNKPAFYADYEKWGEGLRAHVVKTVRETYLKDKAGLRQHLYDYRGD</sequence>
<dbReference type="InterPro" id="IPR046578">
    <property type="entry name" value="DUF6638"/>
</dbReference>
<comment type="caution">
    <text evidence="1">The sequence shown here is derived from an EMBL/GenBank/DDBJ whole genome shotgun (WGS) entry which is preliminary data.</text>
</comment>
<dbReference type="EMBL" id="JBHTJV010000005">
    <property type="protein sequence ID" value="MFD0916405.1"/>
    <property type="molecule type" value="Genomic_DNA"/>
</dbReference>
<evidence type="ECO:0000313" key="2">
    <source>
        <dbReference type="Proteomes" id="UP001597101"/>
    </source>
</evidence>
<proteinExistence type="predicted"/>
<dbReference type="RefSeq" id="WP_377212260.1">
    <property type="nucleotide sequence ID" value="NZ_JBHTJV010000005.1"/>
</dbReference>
<organism evidence="1 2">
    <name type="scientific">Pseudahrensia aquimaris</name>
    <dbReference type="NCBI Taxonomy" id="744461"/>
    <lineage>
        <taxon>Bacteria</taxon>
        <taxon>Pseudomonadati</taxon>
        <taxon>Pseudomonadota</taxon>
        <taxon>Alphaproteobacteria</taxon>
        <taxon>Hyphomicrobiales</taxon>
        <taxon>Ahrensiaceae</taxon>
        <taxon>Pseudahrensia</taxon>
    </lineage>
</organism>
<keyword evidence="2" id="KW-1185">Reference proteome</keyword>
<protein>
    <submittedName>
        <fullName evidence="1">DUF6638 family protein</fullName>
    </submittedName>
</protein>
<gene>
    <name evidence="1" type="ORF">ACFQ14_08305</name>
</gene>
<accession>A0ABW3FDY2</accession>
<dbReference type="Pfam" id="PF20343">
    <property type="entry name" value="DUF6638"/>
    <property type="match status" value="1"/>
</dbReference>